<feature type="compositionally biased region" description="Basic and acidic residues" evidence="1">
    <location>
        <begin position="180"/>
        <end position="206"/>
    </location>
</feature>
<sequence length="222" mass="26119">SYYDSFDIFKDSKGKERYKCQKCEKDCAKNETQLQEHYNTCILAKNAENTILSGTKYQYQATDILKIKYAKTILERCKEIISYFKSHHIILAALRRLQVEKYGKQIALILIIETRWENKDKVLLEFAEYVGKTGEFARPHLWGAIKENPQNWPLSVSDLKKSGAIIDKEISENIINNEEANTKENLEEQFDKENSENSEKYSEKNFEEYYESNFTSLDDDYK</sequence>
<dbReference type="EMBL" id="CAJVPZ010019368">
    <property type="protein sequence ID" value="CAG8693710.1"/>
    <property type="molecule type" value="Genomic_DNA"/>
</dbReference>
<reference evidence="2" key="1">
    <citation type="submission" date="2021-06" db="EMBL/GenBank/DDBJ databases">
        <authorList>
            <person name="Kallberg Y."/>
            <person name="Tangrot J."/>
            <person name="Rosling A."/>
        </authorList>
    </citation>
    <scope>NUCLEOTIDE SEQUENCE</scope>
    <source>
        <strain evidence="2">IN212</strain>
    </source>
</reference>
<dbReference type="AlphaFoldDB" id="A0A9N9HJD2"/>
<name>A0A9N9HJD2_9GLOM</name>
<organism evidence="2 3">
    <name type="scientific">Racocetra fulgida</name>
    <dbReference type="NCBI Taxonomy" id="60492"/>
    <lineage>
        <taxon>Eukaryota</taxon>
        <taxon>Fungi</taxon>
        <taxon>Fungi incertae sedis</taxon>
        <taxon>Mucoromycota</taxon>
        <taxon>Glomeromycotina</taxon>
        <taxon>Glomeromycetes</taxon>
        <taxon>Diversisporales</taxon>
        <taxon>Gigasporaceae</taxon>
        <taxon>Racocetra</taxon>
    </lineage>
</organism>
<keyword evidence="3" id="KW-1185">Reference proteome</keyword>
<gene>
    <name evidence="2" type="ORF">RFULGI_LOCUS10110</name>
</gene>
<protein>
    <submittedName>
        <fullName evidence="2">6978_t:CDS:1</fullName>
    </submittedName>
</protein>
<feature type="region of interest" description="Disordered" evidence="1">
    <location>
        <begin position="178"/>
        <end position="206"/>
    </location>
</feature>
<evidence type="ECO:0000313" key="3">
    <source>
        <dbReference type="Proteomes" id="UP000789396"/>
    </source>
</evidence>
<evidence type="ECO:0000313" key="2">
    <source>
        <dbReference type="EMBL" id="CAG8693710.1"/>
    </source>
</evidence>
<proteinExistence type="predicted"/>
<feature type="non-terminal residue" evidence="2">
    <location>
        <position position="1"/>
    </location>
</feature>
<feature type="non-terminal residue" evidence="2">
    <location>
        <position position="222"/>
    </location>
</feature>
<comment type="caution">
    <text evidence="2">The sequence shown here is derived from an EMBL/GenBank/DDBJ whole genome shotgun (WGS) entry which is preliminary data.</text>
</comment>
<evidence type="ECO:0000256" key="1">
    <source>
        <dbReference type="SAM" id="MobiDB-lite"/>
    </source>
</evidence>
<dbReference type="Proteomes" id="UP000789396">
    <property type="component" value="Unassembled WGS sequence"/>
</dbReference>
<dbReference type="OrthoDB" id="2394845at2759"/>
<accession>A0A9N9HJD2</accession>